<evidence type="ECO:0000313" key="3">
    <source>
        <dbReference type="Proteomes" id="UP000076842"/>
    </source>
</evidence>
<dbReference type="InParanoid" id="A0A165EF83"/>
<proteinExistence type="predicted"/>
<dbReference type="AlphaFoldDB" id="A0A165EF83"/>
<feature type="compositionally biased region" description="Low complexity" evidence="1">
    <location>
        <begin position="173"/>
        <end position="214"/>
    </location>
</feature>
<dbReference type="OrthoDB" id="2387165at2759"/>
<feature type="region of interest" description="Disordered" evidence="1">
    <location>
        <begin position="293"/>
        <end position="322"/>
    </location>
</feature>
<accession>A0A165EF83</accession>
<feature type="compositionally biased region" description="Pro residues" evidence="1">
    <location>
        <begin position="297"/>
        <end position="309"/>
    </location>
</feature>
<reference evidence="2 3" key="1">
    <citation type="journal article" date="2016" name="Mol. Biol. Evol.">
        <title>Comparative Genomics of Early-Diverging Mushroom-Forming Fungi Provides Insights into the Origins of Lignocellulose Decay Capabilities.</title>
        <authorList>
            <person name="Nagy L.G."/>
            <person name="Riley R."/>
            <person name="Tritt A."/>
            <person name="Adam C."/>
            <person name="Daum C."/>
            <person name="Floudas D."/>
            <person name="Sun H."/>
            <person name="Yadav J.S."/>
            <person name="Pangilinan J."/>
            <person name="Larsson K.H."/>
            <person name="Matsuura K."/>
            <person name="Barry K."/>
            <person name="Labutti K."/>
            <person name="Kuo R."/>
            <person name="Ohm R.A."/>
            <person name="Bhattacharya S.S."/>
            <person name="Shirouzu T."/>
            <person name="Yoshinaga Y."/>
            <person name="Martin F.M."/>
            <person name="Grigoriev I.V."/>
            <person name="Hibbett D.S."/>
        </authorList>
    </citation>
    <scope>NUCLEOTIDE SEQUENCE [LARGE SCALE GENOMIC DNA]</scope>
    <source>
        <strain evidence="2 3">HHB12733</strain>
    </source>
</reference>
<dbReference type="EMBL" id="KV424008">
    <property type="protein sequence ID" value="KZT54743.1"/>
    <property type="molecule type" value="Genomic_DNA"/>
</dbReference>
<dbReference type="Proteomes" id="UP000076842">
    <property type="component" value="Unassembled WGS sequence"/>
</dbReference>
<keyword evidence="3" id="KW-1185">Reference proteome</keyword>
<sequence length="336" mass="36486">MTTLESVLYVKGQVPMSVQQMNFLGESGKNVRAAKKRVDLLQTLDVLSSHLTTTFVQLSAALARRCPPPGQGETGRAHVMITLGPPGGLARERVLLEIDGLELKDWARVAEPESEFESESEEDEEEASDDDDDEEEEEDAEEEASDCSELEANSSEESDEPASADEEAHEHSVSGSPPRALAPASLSSASSSRESSLSPLNSPCPIRVLPLPRAQRPPPDPARMLALALINLNQSQALPGRVHLLLRAPRRFEHVAWEARQGMSRALEGACFGFGGEGAKGKKAEPERITVITTHPPSSPPPAPVPAHPTRPSAEEEEDEPLWFEWTGKLQGFMEI</sequence>
<feature type="region of interest" description="Disordered" evidence="1">
    <location>
        <begin position="108"/>
        <end position="217"/>
    </location>
</feature>
<gene>
    <name evidence="2" type="ORF">CALCODRAFT_499434</name>
</gene>
<dbReference type="STRING" id="1353952.A0A165EF83"/>
<feature type="compositionally biased region" description="Acidic residues" evidence="1">
    <location>
        <begin position="112"/>
        <end position="165"/>
    </location>
</feature>
<evidence type="ECO:0000313" key="2">
    <source>
        <dbReference type="EMBL" id="KZT54743.1"/>
    </source>
</evidence>
<evidence type="ECO:0000256" key="1">
    <source>
        <dbReference type="SAM" id="MobiDB-lite"/>
    </source>
</evidence>
<name>A0A165EF83_9BASI</name>
<protein>
    <submittedName>
        <fullName evidence="2">Uncharacterized protein</fullName>
    </submittedName>
</protein>
<organism evidence="2 3">
    <name type="scientific">Calocera cornea HHB12733</name>
    <dbReference type="NCBI Taxonomy" id="1353952"/>
    <lineage>
        <taxon>Eukaryota</taxon>
        <taxon>Fungi</taxon>
        <taxon>Dikarya</taxon>
        <taxon>Basidiomycota</taxon>
        <taxon>Agaricomycotina</taxon>
        <taxon>Dacrymycetes</taxon>
        <taxon>Dacrymycetales</taxon>
        <taxon>Dacrymycetaceae</taxon>
        <taxon>Calocera</taxon>
    </lineage>
</organism>